<dbReference type="InterPro" id="IPR023434">
    <property type="entry name" value="Arginosuc_synth_type_1_subfam"/>
</dbReference>
<dbReference type="PANTHER" id="PTHR11587">
    <property type="entry name" value="ARGININOSUCCINATE SYNTHASE"/>
    <property type="match status" value="1"/>
</dbReference>
<reference evidence="18 19" key="1">
    <citation type="submission" date="2021-11" db="EMBL/GenBank/DDBJ databases">
        <authorList>
            <person name="Oh E.-T."/>
            <person name="Kim S.-B."/>
        </authorList>
    </citation>
    <scope>NUCLEOTIDE SEQUENCE [LARGE SCALE GENOMIC DNA]</scope>
    <source>
        <strain evidence="18 19">MMS20-SJTR3</strain>
    </source>
</reference>
<evidence type="ECO:0000313" key="19">
    <source>
        <dbReference type="Proteomes" id="UP001431019"/>
    </source>
</evidence>
<feature type="binding site" evidence="15">
    <location>
        <position position="99"/>
    </location>
    <ligand>
        <name>L-citrulline</name>
        <dbReference type="ChEBI" id="CHEBI:57743"/>
    </ligand>
</feature>
<feature type="binding site" evidence="15">
    <location>
        <position position="43"/>
    </location>
    <ligand>
        <name>ATP</name>
        <dbReference type="ChEBI" id="CHEBI:30616"/>
    </ligand>
</feature>
<dbReference type="InterPro" id="IPR024074">
    <property type="entry name" value="AS_cat/multimer_dom_body"/>
</dbReference>
<comment type="caution">
    <text evidence="18">The sequence shown here is derived from an EMBL/GenBank/DDBJ whole genome shotgun (WGS) entry which is preliminary data.</text>
</comment>
<evidence type="ECO:0000256" key="10">
    <source>
        <dbReference type="ARBA" id="ARBA00022605"/>
    </source>
</evidence>
<dbReference type="Gene3D" id="3.90.1260.10">
    <property type="entry name" value="Argininosuccinate synthetase, chain A, domain 2"/>
    <property type="match status" value="1"/>
</dbReference>
<feature type="binding site" evidence="15">
    <location>
        <position position="280"/>
    </location>
    <ligand>
        <name>L-citrulline</name>
        <dbReference type="ChEBI" id="CHEBI:57743"/>
    </ligand>
</feature>
<accession>A0ABS8JNR3</accession>
<feature type="domain" description="Arginosuccinate synthase-like N-terminal" evidence="16">
    <location>
        <begin position="13"/>
        <end position="178"/>
    </location>
</feature>
<dbReference type="Proteomes" id="UP001431019">
    <property type="component" value="Unassembled WGS sequence"/>
</dbReference>
<comment type="subcellular location">
    <subcellularLocation>
        <location evidence="1 15">Cytoplasm</location>
    </subcellularLocation>
</comment>
<sequence length="444" mass="49621">MSTILENVPVGQKVGIAFSGGLDTSAALHWMRKKGAVPYAYTANLGQPDEDDYDSIPRRATQYGAEGARLIDCRAQLVAEGIAALQCSAFHISTAGITYFNTTPIGRAVTGTMLVAAMKEDGVNIWGDGSTYKGNDIERFYRYGLLVNPDLKIYKPWLDQLFIDELGGRSEMSEFMRQSGFDYKMSAEKAYSTDSNLLGATHEAKDLESLESGIRIVNPIMGVAFWRDDVQVAREEVTIRFEEGQPVALNGKTFPNQVELLLEANRIGGRHGLGMSDQIENRIIEAKSRGIYEAPGLALLHIAYERLVTGIHNEDTIEQYRENGRRLGRLLYQGRWFDPQAIMLRETAQRWVARAITGEVTVELRRGNDYSIVSTKSPNLTYQPERLSMEKVASTFSPKDRIGQLTMRNLDIKDTREKLRIYSQVGLLSSSETSALPQVKSDKE</sequence>
<dbReference type="PANTHER" id="PTHR11587:SF2">
    <property type="entry name" value="ARGININOSUCCINATE SYNTHASE"/>
    <property type="match status" value="1"/>
</dbReference>
<name>A0ABS8JNR3_9BURK</name>
<dbReference type="RefSeq" id="WP_230507754.1">
    <property type="nucleotide sequence ID" value="NZ_JAJITD010000001.1"/>
</dbReference>
<dbReference type="InterPro" id="IPR018223">
    <property type="entry name" value="Arginosuc_synth_CS"/>
</dbReference>
<dbReference type="InterPro" id="IPR014729">
    <property type="entry name" value="Rossmann-like_a/b/a_fold"/>
</dbReference>
<evidence type="ECO:0000256" key="6">
    <source>
        <dbReference type="ARBA" id="ARBA00014810"/>
    </source>
</evidence>
<dbReference type="CDD" id="cd01999">
    <property type="entry name" value="ASS"/>
    <property type="match status" value="1"/>
</dbReference>
<feature type="binding site" evidence="15">
    <location>
        <position position="131"/>
    </location>
    <ligand>
        <name>L-aspartate</name>
        <dbReference type="ChEBI" id="CHEBI:29991"/>
    </ligand>
</feature>
<dbReference type="NCBIfam" id="TIGR00032">
    <property type="entry name" value="argG"/>
    <property type="match status" value="1"/>
</dbReference>
<evidence type="ECO:0000256" key="13">
    <source>
        <dbReference type="ARBA" id="ARBA00029916"/>
    </source>
</evidence>
<keyword evidence="9 15" id="KW-0436">Ligase</keyword>
<dbReference type="Gene3D" id="3.40.50.620">
    <property type="entry name" value="HUPs"/>
    <property type="match status" value="1"/>
</dbReference>
<comment type="similarity">
    <text evidence="3 15">Belongs to the argininosuccinate synthase family. Type 2 subfamily.</text>
</comment>
<feature type="binding site" evidence="15">
    <location>
        <position position="135"/>
    </location>
    <ligand>
        <name>L-aspartate</name>
        <dbReference type="ChEBI" id="CHEBI:29991"/>
    </ligand>
</feature>
<protein>
    <recommendedName>
        <fullName evidence="6 15">Argininosuccinate synthase</fullName>
        <ecNumber evidence="5 15">6.3.4.5</ecNumber>
    </recommendedName>
    <alternativeName>
        <fullName evidence="13 15">Citrulline--aspartate ligase</fullName>
    </alternativeName>
</protein>
<keyword evidence="7 15" id="KW-0963">Cytoplasm</keyword>
<evidence type="ECO:0000313" key="18">
    <source>
        <dbReference type="EMBL" id="MCC8391520.1"/>
    </source>
</evidence>
<evidence type="ECO:0000256" key="4">
    <source>
        <dbReference type="ARBA" id="ARBA00011881"/>
    </source>
</evidence>
<comment type="catalytic activity">
    <reaction evidence="14 15">
        <text>L-citrulline + L-aspartate + ATP = 2-(N(omega)-L-arginino)succinate + AMP + diphosphate + H(+)</text>
        <dbReference type="Rhea" id="RHEA:10932"/>
        <dbReference type="ChEBI" id="CHEBI:15378"/>
        <dbReference type="ChEBI" id="CHEBI:29991"/>
        <dbReference type="ChEBI" id="CHEBI:30616"/>
        <dbReference type="ChEBI" id="CHEBI:33019"/>
        <dbReference type="ChEBI" id="CHEBI:57472"/>
        <dbReference type="ChEBI" id="CHEBI:57743"/>
        <dbReference type="ChEBI" id="CHEBI:456215"/>
        <dbReference type="EC" id="6.3.4.5"/>
    </reaction>
</comment>
<dbReference type="HAMAP" id="MF_00581">
    <property type="entry name" value="Arg_succ_synth_type2"/>
    <property type="match status" value="1"/>
</dbReference>
<dbReference type="InterPro" id="IPR023437">
    <property type="entry name" value="Arg_succ_synth_type2_subfam"/>
</dbReference>
<feature type="binding site" evidence="15">
    <location>
        <position position="136"/>
    </location>
    <ligand>
        <name>ATP</name>
        <dbReference type="ChEBI" id="CHEBI:30616"/>
    </ligand>
</feature>
<evidence type="ECO:0000256" key="14">
    <source>
        <dbReference type="ARBA" id="ARBA00049077"/>
    </source>
</evidence>
<feature type="binding site" evidence="15">
    <location>
        <position position="129"/>
    </location>
    <ligand>
        <name>ATP</name>
        <dbReference type="ChEBI" id="CHEBI:30616"/>
    </ligand>
</feature>
<feature type="binding site" evidence="15">
    <location>
        <position position="135"/>
    </location>
    <ligand>
        <name>L-citrulline</name>
        <dbReference type="ChEBI" id="CHEBI:57743"/>
    </ligand>
</feature>
<gene>
    <name evidence="15 18" type="primary">argG</name>
    <name evidence="18" type="ORF">LJ656_02885</name>
</gene>
<feature type="binding site" evidence="15">
    <location>
        <begin position="17"/>
        <end position="25"/>
    </location>
    <ligand>
        <name>ATP</name>
        <dbReference type="ChEBI" id="CHEBI:30616"/>
    </ligand>
</feature>
<comment type="pathway">
    <text evidence="2 15">Amino-acid biosynthesis; L-arginine biosynthesis; L-arginine from L-ornithine and carbamoyl phosphate: step 2/3.</text>
</comment>
<feature type="binding site" evidence="15">
    <location>
        <position position="139"/>
    </location>
    <ligand>
        <name>L-citrulline</name>
        <dbReference type="ChEBI" id="CHEBI:57743"/>
    </ligand>
</feature>
<dbReference type="EC" id="6.3.4.5" evidence="5 15"/>
<dbReference type="SUPFAM" id="SSF69864">
    <property type="entry name" value="Argininosuccinate synthetase, C-terminal domain"/>
    <property type="match status" value="1"/>
</dbReference>
<feature type="binding site" evidence="15">
    <location>
        <position position="203"/>
    </location>
    <ligand>
        <name>L-citrulline</name>
        <dbReference type="ChEBI" id="CHEBI:57743"/>
    </ligand>
</feature>
<evidence type="ECO:0000256" key="15">
    <source>
        <dbReference type="HAMAP-Rule" id="MF_00581"/>
    </source>
</evidence>
<feature type="binding site" evidence="15">
    <location>
        <position position="194"/>
    </location>
    <ligand>
        <name>ATP</name>
        <dbReference type="ChEBI" id="CHEBI:30616"/>
    </ligand>
</feature>
<dbReference type="SUPFAM" id="SSF52402">
    <property type="entry name" value="Adenine nucleotide alpha hydrolases-like"/>
    <property type="match status" value="1"/>
</dbReference>
<feature type="domain" description="Arginosuccinate synthase C-terminal" evidence="17">
    <location>
        <begin position="191"/>
        <end position="413"/>
    </location>
</feature>
<evidence type="ECO:0000256" key="3">
    <source>
        <dbReference type="ARBA" id="ARBA00009088"/>
    </source>
</evidence>
<evidence type="ECO:0000256" key="7">
    <source>
        <dbReference type="ARBA" id="ARBA00022490"/>
    </source>
</evidence>
<feature type="binding site" evidence="15">
    <location>
        <position position="192"/>
    </location>
    <ligand>
        <name>L-citrulline</name>
        <dbReference type="ChEBI" id="CHEBI:57743"/>
    </ligand>
</feature>
<dbReference type="Gene3D" id="1.10.287.400">
    <property type="match status" value="1"/>
</dbReference>
<evidence type="ECO:0000256" key="11">
    <source>
        <dbReference type="ARBA" id="ARBA00022741"/>
    </source>
</evidence>
<feature type="binding site" evidence="15">
    <location>
        <position position="131"/>
    </location>
    <ligand>
        <name>ATP</name>
        <dbReference type="ChEBI" id="CHEBI:30616"/>
    </ligand>
</feature>
<dbReference type="InterPro" id="IPR001518">
    <property type="entry name" value="Arginosuc_synth"/>
</dbReference>
<evidence type="ECO:0000256" key="1">
    <source>
        <dbReference type="ARBA" id="ARBA00004496"/>
    </source>
</evidence>
<keyword evidence="12 15" id="KW-0067">ATP-binding</keyword>
<evidence type="ECO:0000256" key="12">
    <source>
        <dbReference type="ARBA" id="ARBA00022840"/>
    </source>
</evidence>
<dbReference type="PROSITE" id="PS00565">
    <property type="entry name" value="ARGININOSUCCIN_SYN_2"/>
    <property type="match status" value="1"/>
</dbReference>
<evidence type="ECO:0000256" key="9">
    <source>
        <dbReference type="ARBA" id="ARBA00022598"/>
    </source>
</evidence>
<evidence type="ECO:0000256" key="2">
    <source>
        <dbReference type="ARBA" id="ARBA00004967"/>
    </source>
</evidence>
<dbReference type="EMBL" id="JAJITD010000001">
    <property type="protein sequence ID" value="MCC8391520.1"/>
    <property type="molecule type" value="Genomic_DNA"/>
</dbReference>
<evidence type="ECO:0000259" key="16">
    <source>
        <dbReference type="Pfam" id="PF00764"/>
    </source>
</evidence>
<evidence type="ECO:0000259" key="17">
    <source>
        <dbReference type="Pfam" id="PF20979"/>
    </source>
</evidence>
<dbReference type="GO" id="GO:0004055">
    <property type="term" value="F:argininosuccinate synthase activity"/>
    <property type="evidence" value="ECO:0007669"/>
    <property type="project" value="UniProtKB-EC"/>
</dbReference>
<evidence type="ECO:0000256" key="5">
    <source>
        <dbReference type="ARBA" id="ARBA00012286"/>
    </source>
</evidence>
<dbReference type="NCBIfam" id="NF003779">
    <property type="entry name" value="PRK05370.1"/>
    <property type="match status" value="1"/>
</dbReference>
<dbReference type="InterPro" id="IPR024073">
    <property type="entry name" value="AS_multimer_C_tail"/>
</dbReference>
<feature type="binding site" evidence="15">
    <location>
        <position position="201"/>
    </location>
    <ligand>
        <name>L-citrulline</name>
        <dbReference type="ChEBI" id="CHEBI:57743"/>
    </ligand>
</feature>
<keyword evidence="11 15" id="KW-0547">Nucleotide-binding</keyword>
<keyword evidence="10 15" id="KW-0028">Amino-acid biosynthesis</keyword>
<proteinExistence type="inferred from homology"/>
<keyword evidence="19" id="KW-1185">Reference proteome</keyword>
<evidence type="ECO:0000256" key="8">
    <source>
        <dbReference type="ARBA" id="ARBA00022571"/>
    </source>
</evidence>
<dbReference type="Pfam" id="PF00764">
    <property type="entry name" value="Arginosuc_synth"/>
    <property type="match status" value="1"/>
</dbReference>
<dbReference type="InterPro" id="IPR048267">
    <property type="entry name" value="Arginosuc_syn_N"/>
</dbReference>
<dbReference type="InterPro" id="IPR048268">
    <property type="entry name" value="Arginosuc_syn_C"/>
</dbReference>
<comment type="subunit">
    <text evidence="4 15">Homotetramer.</text>
</comment>
<organism evidence="18 19">
    <name type="scientific">Paraburkholderia sejongensis</name>
    <dbReference type="NCBI Taxonomy" id="2886946"/>
    <lineage>
        <taxon>Bacteria</taxon>
        <taxon>Pseudomonadati</taxon>
        <taxon>Pseudomonadota</taxon>
        <taxon>Betaproteobacteria</taxon>
        <taxon>Burkholderiales</taxon>
        <taxon>Burkholderiaceae</taxon>
        <taxon>Paraburkholderia</taxon>
    </lineage>
</organism>
<feature type="binding site" evidence="15">
    <location>
        <position position="136"/>
    </location>
    <ligand>
        <name>L-aspartate</name>
        <dbReference type="ChEBI" id="CHEBI:29991"/>
    </ligand>
</feature>
<keyword evidence="8 15" id="KW-0055">Arginine biosynthesis</keyword>
<dbReference type="PROSITE" id="PS00564">
    <property type="entry name" value="ARGININOSUCCIN_SYN_1"/>
    <property type="match status" value="1"/>
</dbReference>
<dbReference type="Pfam" id="PF20979">
    <property type="entry name" value="Arginosuc_syn_C"/>
    <property type="match status" value="1"/>
</dbReference>